<keyword evidence="4" id="KW-1185">Reference proteome</keyword>
<accession>A2FTZ0</accession>
<feature type="domain" description="Initiator binding" evidence="2">
    <location>
        <begin position="19"/>
        <end position="144"/>
    </location>
</feature>
<sequence length="253" mass="28873">MGKKDYSDKLPRFFEILSETDKEAYHQLRKALNSPNCKNRRNKSIQTFREIITSIKNYVIRGDSEDKNRSLVCGTIWLHEGIAINTHQLRLLMSKCKSSINGSFQAMGYETIPTGADSAGELINLYPFMKNNFMELRQWTVRFKSGGNDSLLSSSKTEKKSDKRGHSSKTSELRQISPPPDIIDTDEVSSLEIHEPKATLEVDDLGFAPKEDYGYFPIDTLEDSAMQHTFDPVDTPDWKDDIQDKNHSFDVLL</sequence>
<evidence type="ECO:0000313" key="3">
    <source>
        <dbReference type="EMBL" id="EAX91627.1"/>
    </source>
</evidence>
<dbReference type="Pfam" id="PF10416">
    <property type="entry name" value="IBD"/>
    <property type="match status" value="1"/>
</dbReference>
<organism evidence="3 4">
    <name type="scientific">Trichomonas vaginalis (strain ATCC PRA-98 / G3)</name>
    <dbReference type="NCBI Taxonomy" id="412133"/>
    <lineage>
        <taxon>Eukaryota</taxon>
        <taxon>Metamonada</taxon>
        <taxon>Parabasalia</taxon>
        <taxon>Trichomonadida</taxon>
        <taxon>Trichomonadidae</taxon>
        <taxon>Trichomonas</taxon>
    </lineage>
</organism>
<evidence type="ECO:0000256" key="1">
    <source>
        <dbReference type="SAM" id="MobiDB-lite"/>
    </source>
</evidence>
<evidence type="ECO:0000259" key="2">
    <source>
        <dbReference type="Pfam" id="PF10416"/>
    </source>
</evidence>
<dbReference type="AlphaFoldDB" id="A2FTZ0"/>
<dbReference type="RefSeq" id="XP_001304557.1">
    <property type="nucleotide sequence ID" value="XM_001304556.1"/>
</dbReference>
<dbReference type="KEGG" id="tva:4749325"/>
<reference evidence="3" key="2">
    <citation type="journal article" date="2007" name="Science">
        <title>Draft genome sequence of the sexually transmitted pathogen Trichomonas vaginalis.</title>
        <authorList>
            <person name="Carlton J.M."/>
            <person name="Hirt R.P."/>
            <person name="Silva J.C."/>
            <person name="Delcher A.L."/>
            <person name="Schatz M."/>
            <person name="Zhao Q."/>
            <person name="Wortman J.R."/>
            <person name="Bidwell S.L."/>
            <person name="Alsmark U.C.M."/>
            <person name="Besteiro S."/>
            <person name="Sicheritz-Ponten T."/>
            <person name="Noel C.J."/>
            <person name="Dacks J.B."/>
            <person name="Foster P.G."/>
            <person name="Simillion C."/>
            <person name="Van de Peer Y."/>
            <person name="Miranda-Saavedra D."/>
            <person name="Barton G.J."/>
            <person name="Westrop G.D."/>
            <person name="Mueller S."/>
            <person name="Dessi D."/>
            <person name="Fiori P.L."/>
            <person name="Ren Q."/>
            <person name="Paulsen I."/>
            <person name="Zhang H."/>
            <person name="Bastida-Corcuera F.D."/>
            <person name="Simoes-Barbosa A."/>
            <person name="Brown M.T."/>
            <person name="Hayes R.D."/>
            <person name="Mukherjee M."/>
            <person name="Okumura C.Y."/>
            <person name="Schneider R."/>
            <person name="Smith A.J."/>
            <person name="Vanacova S."/>
            <person name="Villalvazo M."/>
            <person name="Haas B.J."/>
            <person name="Pertea M."/>
            <person name="Feldblyum T.V."/>
            <person name="Utterback T.R."/>
            <person name="Shu C.L."/>
            <person name="Osoegawa K."/>
            <person name="de Jong P.J."/>
            <person name="Hrdy I."/>
            <person name="Horvathova L."/>
            <person name="Zubacova Z."/>
            <person name="Dolezal P."/>
            <person name="Malik S.B."/>
            <person name="Logsdon J.M. Jr."/>
            <person name="Henze K."/>
            <person name="Gupta A."/>
            <person name="Wang C.C."/>
            <person name="Dunne R.L."/>
            <person name="Upcroft J.A."/>
            <person name="Upcroft P."/>
            <person name="White O."/>
            <person name="Salzberg S.L."/>
            <person name="Tang P."/>
            <person name="Chiu C.-H."/>
            <person name="Lee Y.-S."/>
            <person name="Embley T.M."/>
            <person name="Coombs G.H."/>
            <person name="Mottram J.C."/>
            <person name="Tachezy J."/>
            <person name="Fraser-Liggett C.M."/>
            <person name="Johnson P.J."/>
        </authorList>
    </citation>
    <scope>NUCLEOTIDE SEQUENCE [LARGE SCALE GENOMIC DNA]</scope>
    <source>
        <strain evidence="3">G3</strain>
    </source>
</reference>
<dbReference type="OrthoDB" id="10473232at2759"/>
<dbReference type="Proteomes" id="UP000001542">
    <property type="component" value="Unassembled WGS sequence"/>
</dbReference>
<dbReference type="InterPro" id="IPR018845">
    <property type="entry name" value="Initiator-bd"/>
</dbReference>
<dbReference type="InParanoid" id="A2FTZ0"/>
<evidence type="ECO:0000313" key="4">
    <source>
        <dbReference type="Proteomes" id="UP000001542"/>
    </source>
</evidence>
<reference evidence="3" key="1">
    <citation type="submission" date="2006-10" db="EMBL/GenBank/DDBJ databases">
        <authorList>
            <person name="Amadeo P."/>
            <person name="Zhao Q."/>
            <person name="Wortman J."/>
            <person name="Fraser-Liggett C."/>
            <person name="Carlton J."/>
        </authorList>
    </citation>
    <scope>NUCLEOTIDE SEQUENCE</scope>
    <source>
        <strain evidence="3">G3</strain>
    </source>
</reference>
<dbReference type="EMBL" id="DS114021">
    <property type="protein sequence ID" value="EAX91627.1"/>
    <property type="molecule type" value="Genomic_DNA"/>
</dbReference>
<feature type="compositionally biased region" description="Basic and acidic residues" evidence="1">
    <location>
        <begin position="156"/>
        <end position="172"/>
    </location>
</feature>
<protein>
    <recommendedName>
        <fullName evidence="2">Initiator binding domain-containing protein</fullName>
    </recommendedName>
</protein>
<feature type="region of interest" description="Disordered" evidence="1">
    <location>
        <begin position="149"/>
        <end position="182"/>
    </location>
</feature>
<gene>
    <name evidence="3" type="ORF">TVAG_307030</name>
</gene>
<dbReference type="VEuPathDB" id="TrichDB:TVAG_307030"/>
<dbReference type="VEuPathDB" id="TrichDB:TVAGG3_0764640"/>
<name>A2FTZ0_TRIV3</name>
<proteinExistence type="predicted"/>